<comment type="catalytic activity">
    <reaction evidence="25">
        <text>dodecanoyl-CoA + H2O = dodecanoate + CoA + H(+)</text>
        <dbReference type="Rhea" id="RHEA:30135"/>
        <dbReference type="ChEBI" id="CHEBI:15377"/>
        <dbReference type="ChEBI" id="CHEBI:15378"/>
        <dbReference type="ChEBI" id="CHEBI:18262"/>
        <dbReference type="ChEBI" id="CHEBI:57287"/>
        <dbReference type="ChEBI" id="CHEBI:57375"/>
    </reaction>
    <physiologicalReaction direction="left-to-right" evidence="25">
        <dbReference type="Rhea" id="RHEA:30136"/>
    </physiologicalReaction>
</comment>
<dbReference type="SUPFAM" id="SSF54637">
    <property type="entry name" value="Thioesterase/thiol ester dehydrase-isomerase"/>
    <property type="match status" value="1"/>
</dbReference>
<keyword evidence="7" id="KW-0053">Apoptosis</keyword>
<accession>A0AAV7KS98</accession>
<evidence type="ECO:0000256" key="9">
    <source>
        <dbReference type="ARBA" id="ARBA00022801"/>
    </source>
</evidence>
<comment type="subcellular location">
    <subcellularLocation>
        <location evidence="3">Cell projection</location>
        <location evidence="3">Ruffle membrane</location>
    </subcellularLocation>
    <subcellularLocation>
        <location evidence="1">Cytoplasm</location>
    </subcellularLocation>
    <subcellularLocation>
        <location evidence="4">Mitochondrion inner membrane</location>
        <topology evidence="4">Peripheral membrane protein</topology>
    </subcellularLocation>
    <subcellularLocation>
        <location evidence="2">Mitochondrion intermembrane space</location>
    </subcellularLocation>
</comment>
<dbReference type="Gene3D" id="3.10.129.10">
    <property type="entry name" value="Hotdog Thioesterase"/>
    <property type="match status" value="1"/>
</dbReference>
<comment type="catalytic activity">
    <reaction evidence="17">
        <text>(9Z)-octadecenoyl-CoA + H2O = (9Z)-octadecenoate + CoA + H(+)</text>
        <dbReference type="Rhea" id="RHEA:40139"/>
        <dbReference type="ChEBI" id="CHEBI:15377"/>
        <dbReference type="ChEBI" id="CHEBI:15378"/>
        <dbReference type="ChEBI" id="CHEBI:30823"/>
        <dbReference type="ChEBI" id="CHEBI:57287"/>
        <dbReference type="ChEBI" id="CHEBI:57387"/>
    </reaction>
    <physiologicalReaction direction="left-to-right" evidence="17">
        <dbReference type="Rhea" id="RHEA:40140"/>
    </physiologicalReaction>
</comment>
<dbReference type="GO" id="GO:0005758">
    <property type="term" value="C:mitochondrial intermembrane space"/>
    <property type="evidence" value="ECO:0007669"/>
    <property type="project" value="UniProtKB-SubCell"/>
</dbReference>
<dbReference type="InterPro" id="IPR006683">
    <property type="entry name" value="Thioestr_dom"/>
</dbReference>
<reference evidence="28" key="1">
    <citation type="journal article" date="2022" name="bioRxiv">
        <title>Sequencing and chromosome-scale assembly of the giantPleurodeles waltlgenome.</title>
        <authorList>
            <person name="Brown T."/>
            <person name="Elewa A."/>
            <person name="Iarovenko S."/>
            <person name="Subramanian E."/>
            <person name="Araus A.J."/>
            <person name="Petzold A."/>
            <person name="Susuki M."/>
            <person name="Suzuki K.-i.T."/>
            <person name="Hayashi T."/>
            <person name="Toyoda A."/>
            <person name="Oliveira C."/>
            <person name="Osipova E."/>
            <person name="Leigh N.D."/>
            <person name="Simon A."/>
            <person name="Yun M.H."/>
        </authorList>
    </citation>
    <scope>NUCLEOTIDE SEQUENCE</scope>
    <source>
        <strain evidence="28">20211129_DDA</strain>
        <tissue evidence="28">Liver</tissue>
    </source>
</reference>
<comment type="catalytic activity">
    <reaction evidence="16">
        <text>(5Z,8Z,11Z,14Z)-eicosatetraenoyl-CoA + H2O = (5Z,8Z,11Z,14Z)-eicosatetraenoate + CoA + H(+)</text>
        <dbReference type="Rhea" id="RHEA:40151"/>
        <dbReference type="ChEBI" id="CHEBI:15377"/>
        <dbReference type="ChEBI" id="CHEBI:15378"/>
        <dbReference type="ChEBI" id="CHEBI:32395"/>
        <dbReference type="ChEBI" id="CHEBI:57287"/>
        <dbReference type="ChEBI" id="CHEBI:57368"/>
    </reaction>
    <physiologicalReaction direction="left-to-right" evidence="16">
        <dbReference type="Rhea" id="RHEA:40152"/>
    </physiologicalReaction>
</comment>
<keyword evidence="9" id="KW-0378">Hydrolase</keyword>
<comment type="catalytic activity">
    <reaction evidence="24">
        <text>decanoyl-CoA + H2O = decanoate + CoA + H(+)</text>
        <dbReference type="Rhea" id="RHEA:40059"/>
        <dbReference type="ChEBI" id="CHEBI:15377"/>
        <dbReference type="ChEBI" id="CHEBI:15378"/>
        <dbReference type="ChEBI" id="CHEBI:27689"/>
        <dbReference type="ChEBI" id="CHEBI:57287"/>
        <dbReference type="ChEBI" id="CHEBI:61430"/>
    </reaction>
    <physiologicalReaction direction="left-to-right" evidence="24">
        <dbReference type="Rhea" id="RHEA:40060"/>
    </physiologicalReaction>
</comment>
<dbReference type="EC" id="3.1.2.2" evidence="19"/>
<evidence type="ECO:0000256" key="18">
    <source>
        <dbReference type="ARBA" id="ARBA00038456"/>
    </source>
</evidence>
<keyword evidence="14" id="KW-0472">Membrane</keyword>
<evidence type="ECO:0000256" key="4">
    <source>
        <dbReference type="ARBA" id="ARBA00004637"/>
    </source>
</evidence>
<evidence type="ECO:0000256" key="2">
    <source>
        <dbReference type="ARBA" id="ARBA00004569"/>
    </source>
</evidence>
<feature type="domain" description="Thioesterase" evidence="27">
    <location>
        <begin position="149"/>
        <end position="219"/>
    </location>
</feature>
<evidence type="ECO:0000256" key="11">
    <source>
        <dbReference type="ARBA" id="ARBA00022946"/>
    </source>
</evidence>
<evidence type="ECO:0000256" key="15">
    <source>
        <dbReference type="ARBA" id="ARBA00023273"/>
    </source>
</evidence>
<evidence type="ECO:0000256" key="19">
    <source>
        <dbReference type="ARBA" id="ARBA00038848"/>
    </source>
</evidence>
<dbReference type="CDD" id="cd03443">
    <property type="entry name" value="PaaI_thioesterase"/>
    <property type="match status" value="1"/>
</dbReference>
<dbReference type="GO" id="GO:0005743">
    <property type="term" value="C:mitochondrial inner membrane"/>
    <property type="evidence" value="ECO:0007669"/>
    <property type="project" value="UniProtKB-SubCell"/>
</dbReference>
<dbReference type="GO" id="GO:0016787">
    <property type="term" value="F:hydrolase activity"/>
    <property type="evidence" value="ECO:0007669"/>
    <property type="project" value="UniProtKB-KW"/>
</dbReference>
<dbReference type="AlphaFoldDB" id="A0AAV7KS98"/>
<keyword evidence="8" id="KW-0999">Mitochondrion inner membrane</keyword>
<name>A0AAV7KS98_PLEWA</name>
<evidence type="ECO:0000256" key="20">
    <source>
        <dbReference type="ARBA" id="ARBA00040123"/>
    </source>
</evidence>
<evidence type="ECO:0000256" key="16">
    <source>
        <dbReference type="ARBA" id="ARBA00035852"/>
    </source>
</evidence>
<comment type="similarity">
    <text evidence="18">Belongs to the THEM4/THEM5 thioesterase family.</text>
</comment>
<dbReference type="GO" id="GO:0006631">
    <property type="term" value="P:fatty acid metabolic process"/>
    <property type="evidence" value="ECO:0007669"/>
    <property type="project" value="UniProtKB-KW"/>
</dbReference>
<keyword evidence="10" id="KW-0276">Fatty acid metabolism</keyword>
<keyword evidence="11" id="KW-0809">Transit peptide</keyword>
<evidence type="ECO:0000256" key="22">
    <source>
        <dbReference type="ARBA" id="ARBA00047588"/>
    </source>
</evidence>
<keyword evidence="6" id="KW-0963">Cytoplasm</keyword>
<keyword evidence="29" id="KW-1185">Reference proteome</keyword>
<dbReference type="InterPro" id="IPR029069">
    <property type="entry name" value="HotDog_dom_sf"/>
</dbReference>
<evidence type="ECO:0000256" key="12">
    <source>
        <dbReference type="ARBA" id="ARBA00023098"/>
    </source>
</evidence>
<dbReference type="PANTHER" id="PTHR12418:SF19">
    <property type="entry name" value="ACYL-COENZYME A THIOESTERASE THEM4"/>
    <property type="match status" value="1"/>
</dbReference>
<evidence type="ECO:0000256" key="5">
    <source>
        <dbReference type="ARBA" id="ARBA00022475"/>
    </source>
</evidence>
<evidence type="ECO:0000256" key="3">
    <source>
        <dbReference type="ARBA" id="ARBA00004632"/>
    </source>
</evidence>
<dbReference type="GO" id="GO:0006915">
    <property type="term" value="P:apoptotic process"/>
    <property type="evidence" value="ECO:0007669"/>
    <property type="project" value="UniProtKB-KW"/>
</dbReference>
<protein>
    <recommendedName>
        <fullName evidence="20">Acyl-coenzyme A thioesterase THEM4</fullName>
        <ecNumber evidence="19">3.1.2.2</ecNumber>
    </recommendedName>
    <alternativeName>
        <fullName evidence="21">Thioesterase superfamily member 4</fullName>
    </alternativeName>
</protein>
<comment type="catalytic activity">
    <reaction evidence="22">
        <text>octanoyl-CoA + H2O = octanoate + CoA + H(+)</text>
        <dbReference type="Rhea" id="RHEA:30143"/>
        <dbReference type="ChEBI" id="CHEBI:15377"/>
        <dbReference type="ChEBI" id="CHEBI:15378"/>
        <dbReference type="ChEBI" id="CHEBI:25646"/>
        <dbReference type="ChEBI" id="CHEBI:57287"/>
        <dbReference type="ChEBI" id="CHEBI:57386"/>
    </reaction>
    <physiologicalReaction direction="left-to-right" evidence="22">
        <dbReference type="Rhea" id="RHEA:30144"/>
    </physiologicalReaction>
</comment>
<dbReference type="PANTHER" id="PTHR12418">
    <property type="entry name" value="ACYL-COENZYME A THIOESTERASE THEM4"/>
    <property type="match status" value="1"/>
</dbReference>
<evidence type="ECO:0000256" key="21">
    <source>
        <dbReference type="ARBA" id="ARBA00043210"/>
    </source>
</evidence>
<evidence type="ECO:0000256" key="25">
    <source>
        <dbReference type="ARBA" id="ARBA00048074"/>
    </source>
</evidence>
<evidence type="ECO:0000256" key="1">
    <source>
        <dbReference type="ARBA" id="ARBA00004496"/>
    </source>
</evidence>
<evidence type="ECO:0000256" key="10">
    <source>
        <dbReference type="ARBA" id="ARBA00022832"/>
    </source>
</evidence>
<evidence type="ECO:0000256" key="23">
    <source>
        <dbReference type="ARBA" id="ARBA00047734"/>
    </source>
</evidence>
<dbReference type="Proteomes" id="UP001066276">
    <property type="component" value="Chromosome 12"/>
</dbReference>
<sequence>MLWNSAGSLSKFARLTLRLHRATALPLVQWPKAPCSGQAFALKSSSVYTDPRKDFSLPNPSWKKELMAHYNKFMELTKSGSWERIPSYNVTVLHISDTEPTEVRSTRLYTRNLDIEGTGLEYAMFLNREEKKVVGLFQIGPYLEGPPSFMHGGCIATVIDVVTGTCAVFTVGKVLTANLNINYRKPIPLGSVIVVEGKVEKIEGKKIFLSSQVRSADDTILHNEASALFILLDWKAGQDSPLALEH</sequence>
<comment type="caution">
    <text evidence="28">The sequence shown here is derived from an EMBL/GenBank/DDBJ whole genome shotgun (WGS) entry which is preliminary data.</text>
</comment>
<keyword evidence="5" id="KW-1003">Cell membrane</keyword>
<evidence type="ECO:0000313" key="29">
    <source>
        <dbReference type="Proteomes" id="UP001066276"/>
    </source>
</evidence>
<evidence type="ECO:0000313" key="28">
    <source>
        <dbReference type="EMBL" id="KAJ1081055.1"/>
    </source>
</evidence>
<dbReference type="InterPro" id="IPR052365">
    <property type="entry name" value="THEM4/THEM5_acyl-CoA_thioest"/>
</dbReference>
<dbReference type="Pfam" id="PF03061">
    <property type="entry name" value="4HBT"/>
    <property type="match status" value="1"/>
</dbReference>
<proteinExistence type="inferred from homology"/>
<evidence type="ECO:0000256" key="13">
    <source>
        <dbReference type="ARBA" id="ARBA00023128"/>
    </source>
</evidence>
<evidence type="ECO:0000256" key="8">
    <source>
        <dbReference type="ARBA" id="ARBA00022792"/>
    </source>
</evidence>
<keyword evidence="13" id="KW-0496">Mitochondrion</keyword>
<evidence type="ECO:0000256" key="6">
    <source>
        <dbReference type="ARBA" id="ARBA00022490"/>
    </source>
</evidence>
<evidence type="ECO:0000256" key="14">
    <source>
        <dbReference type="ARBA" id="ARBA00023136"/>
    </source>
</evidence>
<organism evidence="28 29">
    <name type="scientific">Pleurodeles waltl</name>
    <name type="common">Iberian ribbed newt</name>
    <dbReference type="NCBI Taxonomy" id="8319"/>
    <lineage>
        <taxon>Eukaryota</taxon>
        <taxon>Metazoa</taxon>
        <taxon>Chordata</taxon>
        <taxon>Craniata</taxon>
        <taxon>Vertebrata</taxon>
        <taxon>Euteleostomi</taxon>
        <taxon>Amphibia</taxon>
        <taxon>Batrachia</taxon>
        <taxon>Caudata</taxon>
        <taxon>Salamandroidea</taxon>
        <taxon>Salamandridae</taxon>
        <taxon>Pleurodelinae</taxon>
        <taxon>Pleurodeles</taxon>
    </lineage>
</organism>
<evidence type="ECO:0000256" key="24">
    <source>
        <dbReference type="ARBA" id="ARBA00047969"/>
    </source>
</evidence>
<evidence type="ECO:0000256" key="26">
    <source>
        <dbReference type="ARBA" id="ARBA00048180"/>
    </source>
</evidence>
<evidence type="ECO:0000256" key="7">
    <source>
        <dbReference type="ARBA" id="ARBA00022703"/>
    </source>
</evidence>
<dbReference type="EMBL" id="JANPWB010000016">
    <property type="protein sequence ID" value="KAJ1081055.1"/>
    <property type="molecule type" value="Genomic_DNA"/>
</dbReference>
<comment type="catalytic activity">
    <reaction evidence="23">
        <text>hexadecanoyl-CoA + H2O = hexadecanoate + CoA + H(+)</text>
        <dbReference type="Rhea" id="RHEA:16645"/>
        <dbReference type="ChEBI" id="CHEBI:7896"/>
        <dbReference type="ChEBI" id="CHEBI:15377"/>
        <dbReference type="ChEBI" id="CHEBI:15378"/>
        <dbReference type="ChEBI" id="CHEBI:57287"/>
        <dbReference type="ChEBI" id="CHEBI:57379"/>
        <dbReference type="EC" id="3.1.2.2"/>
    </reaction>
    <physiologicalReaction direction="left-to-right" evidence="23">
        <dbReference type="Rhea" id="RHEA:16646"/>
    </physiologicalReaction>
</comment>
<keyword evidence="12" id="KW-0443">Lipid metabolism</keyword>
<gene>
    <name evidence="28" type="ORF">NDU88_001239</name>
</gene>
<evidence type="ECO:0000256" key="17">
    <source>
        <dbReference type="ARBA" id="ARBA00037002"/>
    </source>
</evidence>
<evidence type="ECO:0000259" key="27">
    <source>
        <dbReference type="Pfam" id="PF03061"/>
    </source>
</evidence>
<dbReference type="GO" id="GO:0032587">
    <property type="term" value="C:ruffle membrane"/>
    <property type="evidence" value="ECO:0007669"/>
    <property type="project" value="UniProtKB-SubCell"/>
</dbReference>
<comment type="catalytic activity">
    <reaction evidence="26">
        <text>tetradecanoyl-CoA + H2O = tetradecanoate + CoA + H(+)</text>
        <dbReference type="Rhea" id="RHEA:40119"/>
        <dbReference type="ChEBI" id="CHEBI:15377"/>
        <dbReference type="ChEBI" id="CHEBI:15378"/>
        <dbReference type="ChEBI" id="CHEBI:30807"/>
        <dbReference type="ChEBI" id="CHEBI:57287"/>
        <dbReference type="ChEBI" id="CHEBI:57385"/>
    </reaction>
    <physiologicalReaction direction="left-to-right" evidence="26">
        <dbReference type="Rhea" id="RHEA:40120"/>
    </physiologicalReaction>
</comment>
<keyword evidence="15" id="KW-0966">Cell projection</keyword>